<proteinExistence type="predicted"/>
<protein>
    <recommendedName>
        <fullName evidence="4">DUF4878 domain-containing protein</fullName>
    </recommendedName>
</protein>
<dbReference type="RefSeq" id="WP_305450505.1">
    <property type="nucleotide sequence ID" value="NZ_JAUYVO010000004.1"/>
</dbReference>
<keyword evidence="3" id="KW-1185">Reference proteome</keyword>
<evidence type="ECO:0000313" key="2">
    <source>
        <dbReference type="EMBL" id="MDP2522396.1"/>
    </source>
</evidence>
<feature type="chain" id="PRO_5046313607" description="DUF4878 domain-containing protein" evidence="1">
    <location>
        <begin position="22"/>
        <end position="117"/>
    </location>
</feature>
<dbReference type="Proteomes" id="UP001177341">
    <property type="component" value="Unassembled WGS sequence"/>
</dbReference>
<reference evidence="2" key="1">
    <citation type="submission" date="2023-07" db="EMBL/GenBank/DDBJ databases">
        <title>Genome content predicts the carbon catabolic preferences of heterotrophic bacteria.</title>
        <authorList>
            <person name="Gralka M."/>
        </authorList>
    </citation>
    <scope>NUCLEOTIDE SEQUENCE</scope>
    <source>
        <strain evidence="2">5G01</strain>
    </source>
</reference>
<comment type="caution">
    <text evidence="2">The sequence shown here is derived from an EMBL/GenBank/DDBJ whole genome shotgun (WGS) entry which is preliminary data.</text>
</comment>
<gene>
    <name evidence="2" type="ORF">Q8W30_07395</name>
</gene>
<accession>A0ABT9ETK0</accession>
<organism evidence="2 3">
    <name type="scientific">Neptunomonas phycophila</name>
    <dbReference type="NCBI Taxonomy" id="1572645"/>
    <lineage>
        <taxon>Bacteria</taxon>
        <taxon>Pseudomonadati</taxon>
        <taxon>Pseudomonadota</taxon>
        <taxon>Gammaproteobacteria</taxon>
        <taxon>Oceanospirillales</taxon>
        <taxon>Oceanospirillaceae</taxon>
        <taxon>Neptunomonas</taxon>
    </lineage>
</organism>
<name>A0ABT9ETK0_9GAMM</name>
<evidence type="ECO:0000313" key="3">
    <source>
        <dbReference type="Proteomes" id="UP001177341"/>
    </source>
</evidence>
<evidence type="ECO:0008006" key="4">
    <source>
        <dbReference type="Google" id="ProtNLM"/>
    </source>
</evidence>
<keyword evidence="1" id="KW-0732">Signal</keyword>
<evidence type="ECO:0000256" key="1">
    <source>
        <dbReference type="SAM" id="SignalP"/>
    </source>
</evidence>
<dbReference type="EMBL" id="JAUYVO010000004">
    <property type="protein sequence ID" value="MDP2522396.1"/>
    <property type="molecule type" value="Genomic_DNA"/>
</dbReference>
<feature type="signal peptide" evidence="1">
    <location>
        <begin position="1"/>
        <end position="21"/>
    </location>
</feature>
<sequence>MLVKQGLMAFFLSFVITQLSADDMNHENPMDVATAFWQALAQQDYKLANQYVVAKDQENFLKEMRSVLKELKPLPEKPDVTIHIEEGQLVGSSVLSNWVPNAHVGMVYQDGRWWIKK</sequence>